<dbReference type="SUPFAM" id="SSF55781">
    <property type="entry name" value="GAF domain-like"/>
    <property type="match status" value="1"/>
</dbReference>
<evidence type="ECO:0000313" key="5">
    <source>
        <dbReference type="Proteomes" id="UP000462362"/>
    </source>
</evidence>
<keyword evidence="1" id="KW-0805">Transcription regulation</keyword>
<dbReference type="PANTHER" id="PTHR30136:SF35">
    <property type="entry name" value="HTH-TYPE TRANSCRIPTIONAL REGULATOR RV1719"/>
    <property type="match status" value="1"/>
</dbReference>
<dbReference type="Gene3D" id="3.30.450.40">
    <property type="match status" value="1"/>
</dbReference>
<comment type="caution">
    <text evidence="4">The sequence shown here is derived from an EMBL/GenBank/DDBJ whole genome shotgun (WGS) entry which is preliminary data.</text>
</comment>
<dbReference type="Pfam" id="PF09339">
    <property type="entry name" value="HTH_IclR"/>
    <property type="match status" value="1"/>
</dbReference>
<reference evidence="4 5" key="1">
    <citation type="journal article" date="2019" name="Nat. Med.">
        <title>A library of human gut bacterial isolates paired with longitudinal multiomics data enables mechanistic microbiome research.</title>
        <authorList>
            <person name="Poyet M."/>
            <person name="Groussin M."/>
            <person name="Gibbons S.M."/>
            <person name="Avila-Pacheco J."/>
            <person name="Jiang X."/>
            <person name="Kearney S.M."/>
            <person name="Perrotta A.R."/>
            <person name="Berdy B."/>
            <person name="Zhao S."/>
            <person name="Lieberman T.D."/>
            <person name="Swanson P.K."/>
            <person name="Smith M."/>
            <person name="Roesemann S."/>
            <person name="Alexander J.E."/>
            <person name="Rich S.A."/>
            <person name="Livny J."/>
            <person name="Vlamakis H."/>
            <person name="Clish C."/>
            <person name="Bullock K."/>
            <person name="Deik A."/>
            <person name="Scott J."/>
            <person name="Pierce K.A."/>
            <person name="Xavier R.J."/>
            <person name="Alm E.J."/>
        </authorList>
    </citation>
    <scope>NUCLEOTIDE SEQUENCE [LARGE SCALE GENOMIC DNA]</scope>
    <source>
        <strain evidence="4 5">BIOML-A2</strain>
    </source>
</reference>
<name>A0A6I3S2M9_9BURK</name>
<dbReference type="InterPro" id="IPR050707">
    <property type="entry name" value="HTH_MetabolicPath_Reg"/>
</dbReference>
<dbReference type="GO" id="GO:0003677">
    <property type="term" value="F:DNA binding"/>
    <property type="evidence" value="ECO:0007669"/>
    <property type="project" value="UniProtKB-KW"/>
</dbReference>
<proteinExistence type="predicted"/>
<keyword evidence="3" id="KW-0804">Transcription</keyword>
<dbReference type="RefSeq" id="WP_008811296.1">
    <property type="nucleotide sequence ID" value="NZ_CAJUON010000001.1"/>
</dbReference>
<sequence length="267" mass="29755">MDQSVSKANIQVLDRASAILRVLTQHHDPVNLKVISDETCLHISTCHRILSDLVRLRFVEKGASAGTYRLGLRFLQLGNLVRERISVRDTARTGMQRLHNLTRQTVNLSIRQNDNIVYIDRIMRERPGIQVVRTIGATAPLHTTSSGKLFLAEDSFEQIRAYALRTNLEKSTPNSIGDIDTLLTEISKIKTLGFARDEEELEMGVRCVAAGIRDDSGKLVACLSISSPASSFLEGWISEIKHTADDISEHLGYVATPGELYVRPDFT</sequence>
<dbReference type="GeneID" id="43348610"/>
<gene>
    <name evidence="4" type="ORF">GMD42_09315</name>
</gene>
<dbReference type="InterPro" id="IPR014757">
    <property type="entry name" value="Tscrpt_reg_IclR_C"/>
</dbReference>
<protein>
    <submittedName>
        <fullName evidence="4">Helix-turn-helix domain-containing protein</fullName>
    </submittedName>
</protein>
<dbReference type="InterPro" id="IPR036390">
    <property type="entry name" value="WH_DNA-bd_sf"/>
</dbReference>
<dbReference type="InterPro" id="IPR029016">
    <property type="entry name" value="GAF-like_dom_sf"/>
</dbReference>
<dbReference type="EMBL" id="WNCL01000030">
    <property type="protein sequence ID" value="MTU43813.1"/>
    <property type="molecule type" value="Genomic_DNA"/>
</dbReference>
<dbReference type="Proteomes" id="UP000462362">
    <property type="component" value="Unassembled WGS sequence"/>
</dbReference>
<dbReference type="Gene3D" id="1.10.10.10">
    <property type="entry name" value="Winged helix-like DNA-binding domain superfamily/Winged helix DNA-binding domain"/>
    <property type="match status" value="1"/>
</dbReference>
<evidence type="ECO:0000256" key="3">
    <source>
        <dbReference type="ARBA" id="ARBA00023163"/>
    </source>
</evidence>
<dbReference type="SUPFAM" id="SSF46785">
    <property type="entry name" value="Winged helix' DNA-binding domain"/>
    <property type="match status" value="1"/>
</dbReference>
<evidence type="ECO:0000256" key="2">
    <source>
        <dbReference type="ARBA" id="ARBA00023125"/>
    </source>
</evidence>
<dbReference type="SMART" id="SM00346">
    <property type="entry name" value="HTH_ICLR"/>
    <property type="match status" value="1"/>
</dbReference>
<dbReference type="PANTHER" id="PTHR30136">
    <property type="entry name" value="HELIX-TURN-HELIX TRANSCRIPTIONAL REGULATOR, ICLR FAMILY"/>
    <property type="match status" value="1"/>
</dbReference>
<dbReference type="Pfam" id="PF01614">
    <property type="entry name" value="IclR_C"/>
    <property type="match status" value="1"/>
</dbReference>
<evidence type="ECO:0000313" key="4">
    <source>
        <dbReference type="EMBL" id="MTU43813.1"/>
    </source>
</evidence>
<dbReference type="PROSITE" id="PS51078">
    <property type="entry name" value="ICLR_ED"/>
    <property type="match status" value="1"/>
</dbReference>
<keyword evidence="2" id="KW-0238">DNA-binding</keyword>
<dbReference type="InterPro" id="IPR005471">
    <property type="entry name" value="Tscrpt_reg_IclR_N"/>
</dbReference>
<dbReference type="GO" id="GO:0045892">
    <property type="term" value="P:negative regulation of DNA-templated transcription"/>
    <property type="evidence" value="ECO:0007669"/>
    <property type="project" value="TreeGrafter"/>
</dbReference>
<dbReference type="InterPro" id="IPR036388">
    <property type="entry name" value="WH-like_DNA-bd_sf"/>
</dbReference>
<organism evidence="4 5">
    <name type="scientific">Parasutterella excrementihominis</name>
    <dbReference type="NCBI Taxonomy" id="487175"/>
    <lineage>
        <taxon>Bacteria</taxon>
        <taxon>Pseudomonadati</taxon>
        <taxon>Pseudomonadota</taxon>
        <taxon>Betaproteobacteria</taxon>
        <taxon>Burkholderiales</taxon>
        <taxon>Sutterellaceae</taxon>
        <taxon>Parasutterella</taxon>
    </lineage>
</organism>
<accession>A0A6I3S2M9</accession>
<evidence type="ECO:0000256" key="1">
    <source>
        <dbReference type="ARBA" id="ARBA00023015"/>
    </source>
</evidence>
<dbReference type="AlphaFoldDB" id="A0A6I3S2M9"/>
<dbReference type="GO" id="GO:0003700">
    <property type="term" value="F:DNA-binding transcription factor activity"/>
    <property type="evidence" value="ECO:0007669"/>
    <property type="project" value="TreeGrafter"/>
</dbReference>
<dbReference type="PROSITE" id="PS51077">
    <property type="entry name" value="HTH_ICLR"/>
    <property type="match status" value="1"/>
</dbReference>